<evidence type="ECO:0000313" key="2">
    <source>
        <dbReference type="EMBL" id="KAL1567439.1"/>
    </source>
</evidence>
<dbReference type="EMBL" id="JBEAFC010000002">
    <property type="protein sequence ID" value="KAL1567439.1"/>
    <property type="molecule type" value="Genomic_DNA"/>
</dbReference>
<dbReference type="AlphaFoldDB" id="A0ABD1IFE9"/>
<gene>
    <name evidence="2" type="ORF">AAHA92_02918</name>
</gene>
<protein>
    <submittedName>
        <fullName evidence="2">Protein ANTAGONIST OF LIKE HETEROCHROMATIN PROTEIN 1-like</fullName>
    </submittedName>
</protein>
<keyword evidence="3" id="KW-1185">Reference proteome</keyword>
<proteinExistence type="predicted"/>
<keyword evidence="1" id="KW-0812">Transmembrane</keyword>
<name>A0ABD1IFE9_SALDI</name>
<reference evidence="2 3" key="1">
    <citation type="submission" date="2024-06" db="EMBL/GenBank/DDBJ databases">
        <title>A chromosome level genome sequence of Diviner's sage (Salvia divinorum).</title>
        <authorList>
            <person name="Ford S.A."/>
            <person name="Ro D.-K."/>
            <person name="Ness R.W."/>
            <person name="Phillips M.A."/>
        </authorList>
    </citation>
    <scope>NUCLEOTIDE SEQUENCE [LARGE SCALE GENOMIC DNA]</scope>
    <source>
        <strain evidence="2">SAF-2024a</strain>
        <tissue evidence="2">Leaf</tissue>
    </source>
</reference>
<evidence type="ECO:0000256" key="1">
    <source>
        <dbReference type="SAM" id="Phobius"/>
    </source>
</evidence>
<keyword evidence="1" id="KW-0472">Membrane</keyword>
<accession>A0ABD1IFE9</accession>
<sequence>MDRSFFASTALYLMLEDIVNSFHMQSIVILYFYLKHMRHFRRRDMRRLIRHYSILDRIPAQVKLISRLTEVSDIDCFVNLRMDRNTFGRLCILLRDVGGLRPEPITNDCTYSRWKHFKGCLGALDETYINVLVWSIDEITTYVTMDTLVAKVS</sequence>
<dbReference type="Proteomes" id="UP001567538">
    <property type="component" value="Unassembled WGS sequence"/>
</dbReference>
<organism evidence="2 3">
    <name type="scientific">Salvia divinorum</name>
    <name type="common">Maria pastora</name>
    <name type="synonym">Diviner's sage</name>
    <dbReference type="NCBI Taxonomy" id="28513"/>
    <lineage>
        <taxon>Eukaryota</taxon>
        <taxon>Viridiplantae</taxon>
        <taxon>Streptophyta</taxon>
        <taxon>Embryophyta</taxon>
        <taxon>Tracheophyta</taxon>
        <taxon>Spermatophyta</taxon>
        <taxon>Magnoliopsida</taxon>
        <taxon>eudicotyledons</taxon>
        <taxon>Gunneridae</taxon>
        <taxon>Pentapetalae</taxon>
        <taxon>asterids</taxon>
        <taxon>lamiids</taxon>
        <taxon>Lamiales</taxon>
        <taxon>Lamiaceae</taxon>
        <taxon>Nepetoideae</taxon>
        <taxon>Mentheae</taxon>
        <taxon>Salviinae</taxon>
        <taxon>Salvia</taxon>
        <taxon>Salvia subgen. Calosphace</taxon>
    </lineage>
</organism>
<comment type="caution">
    <text evidence="2">The sequence shown here is derived from an EMBL/GenBank/DDBJ whole genome shotgun (WGS) entry which is preliminary data.</text>
</comment>
<feature type="transmembrane region" description="Helical" evidence="1">
    <location>
        <begin position="12"/>
        <end position="34"/>
    </location>
</feature>
<evidence type="ECO:0000313" key="3">
    <source>
        <dbReference type="Proteomes" id="UP001567538"/>
    </source>
</evidence>
<keyword evidence="1" id="KW-1133">Transmembrane helix</keyword>